<evidence type="ECO:0008006" key="4">
    <source>
        <dbReference type="Google" id="ProtNLM"/>
    </source>
</evidence>
<reference evidence="2" key="1">
    <citation type="submission" date="2023-08" db="EMBL/GenBank/DDBJ databases">
        <title>A de novo genome assembly of Solanum verrucosum Schlechtendal, a Mexican diploid species geographically isolated from the other diploid A-genome species in potato relatives.</title>
        <authorList>
            <person name="Hosaka K."/>
        </authorList>
    </citation>
    <scope>NUCLEOTIDE SEQUENCE</scope>
    <source>
        <tissue evidence="2">Young leaves</tissue>
    </source>
</reference>
<evidence type="ECO:0000313" key="3">
    <source>
        <dbReference type="Proteomes" id="UP001234989"/>
    </source>
</evidence>
<evidence type="ECO:0000313" key="2">
    <source>
        <dbReference type="EMBL" id="WMV24626.1"/>
    </source>
</evidence>
<feature type="compositionally biased region" description="Basic residues" evidence="1">
    <location>
        <begin position="1"/>
        <end position="10"/>
    </location>
</feature>
<gene>
    <name evidence="2" type="ORF">MTR67_018011</name>
</gene>
<name>A0AAF0QQ06_SOLVR</name>
<sequence>MNTRRANARRRREENEDERVPPQVPQAPIDTGLSNPCGSTVASRLRDFTRMNPPMFLGSKVGEDPQEFVEEVYKIVDAMRVTSVEKAELATYQFKGVA</sequence>
<dbReference type="Proteomes" id="UP001234989">
    <property type="component" value="Chromosome 4"/>
</dbReference>
<keyword evidence="3" id="KW-1185">Reference proteome</keyword>
<proteinExistence type="predicted"/>
<feature type="compositionally biased region" description="Basic and acidic residues" evidence="1">
    <location>
        <begin position="11"/>
        <end position="20"/>
    </location>
</feature>
<accession>A0AAF0QQ06</accession>
<feature type="region of interest" description="Disordered" evidence="1">
    <location>
        <begin position="1"/>
        <end position="36"/>
    </location>
</feature>
<dbReference type="EMBL" id="CP133615">
    <property type="protein sequence ID" value="WMV24626.1"/>
    <property type="molecule type" value="Genomic_DNA"/>
</dbReference>
<organism evidence="2 3">
    <name type="scientific">Solanum verrucosum</name>
    <dbReference type="NCBI Taxonomy" id="315347"/>
    <lineage>
        <taxon>Eukaryota</taxon>
        <taxon>Viridiplantae</taxon>
        <taxon>Streptophyta</taxon>
        <taxon>Embryophyta</taxon>
        <taxon>Tracheophyta</taxon>
        <taxon>Spermatophyta</taxon>
        <taxon>Magnoliopsida</taxon>
        <taxon>eudicotyledons</taxon>
        <taxon>Gunneridae</taxon>
        <taxon>Pentapetalae</taxon>
        <taxon>asterids</taxon>
        <taxon>lamiids</taxon>
        <taxon>Solanales</taxon>
        <taxon>Solanaceae</taxon>
        <taxon>Solanoideae</taxon>
        <taxon>Solaneae</taxon>
        <taxon>Solanum</taxon>
    </lineage>
</organism>
<dbReference type="AlphaFoldDB" id="A0AAF0QQ06"/>
<evidence type="ECO:0000256" key="1">
    <source>
        <dbReference type="SAM" id="MobiDB-lite"/>
    </source>
</evidence>
<protein>
    <recommendedName>
        <fullName evidence="4">Gag-pol polyprotein</fullName>
    </recommendedName>
</protein>